<organism evidence="1 2">
    <name type="scientific">Acetobacter okinawensis</name>
    <dbReference type="NCBI Taxonomy" id="1076594"/>
    <lineage>
        <taxon>Bacteria</taxon>
        <taxon>Pseudomonadati</taxon>
        <taxon>Pseudomonadota</taxon>
        <taxon>Alphaproteobacteria</taxon>
        <taxon>Acetobacterales</taxon>
        <taxon>Acetobacteraceae</taxon>
        <taxon>Acetobacter</taxon>
    </lineage>
</organism>
<keyword evidence="2" id="KW-1185">Reference proteome</keyword>
<evidence type="ECO:0000313" key="1">
    <source>
        <dbReference type="EMBL" id="OUJ13844.1"/>
    </source>
</evidence>
<proteinExistence type="predicted"/>
<protein>
    <recommendedName>
        <fullName evidence="3">Transposase</fullName>
    </recommendedName>
</protein>
<dbReference type="RefSeq" id="WP_086638093.1">
    <property type="nucleotide sequence ID" value="NZ_JOPJ01000002.1"/>
</dbReference>
<dbReference type="Proteomes" id="UP000194931">
    <property type="component" value="Unassembled WGS sequence"/>
</dbReference>
<comment type="caution">
    <text evidence="1">The sequence shown here is derived from an EMBL/GenBank/DDBJ whole genome shotgun (WGS) entry which is preliminary data.</text>
</comment>
<dbReference type="EMBL" id="JOPJ01000002">
    <property type="protein sequence ID" value="OUJ13844.1"/>
    <property type="molecule type" value="Genomic_DNA"/>
</dbReference>
<dbReference type="AlphaFoldDB" id="A0A252BY12"/>
<reference evidence="2" key="1">
    <citation type="submission" date="2014-06" db="EMBL/GenBank/DDBJ databases">
        <authorList>
            <person name="Winans N.J."/>
            <person name="Newell P.D."/>
            <person name="Douglas A.E."/>
        </authorList>
    </citation>
    <scope>NUCLEOTIDE SEQUENCE [LARGE SCALE GENOMIC DNA]</scope>
</reference>
<gene>
    <name evidence="1" type="ORF">HK26_04180</name>
</gene>
<evidence type="ECO:0008006" key="3">
    <source>
        <dbReference type="Google" id="ProtNLM"/>
    </source>
</evidence>
<accession>A0A252BY12</accession>
<name>A0A252BY12_9PROT</name>
<sequence length="82" mass="8769">MSEKPTGVFVRLPPAEDDPGYDGAVNLRHLSDAQAQIAALEAEVVRLRGVLSEIAESDDTDNALDPERNKRLAREALKGGAA</sequence>
<evidence type="ECO:0000313" key="2">
    <source>
        <dbReference type="Proteomes" id="UP000194931"/>
    </source>
</evidence>